<dbReference type="Proteomes" id="UP001548189">
    <property type="component" value="Unassembled WGS sequence"/>
</dbReference>
<proteinExistence type="predicted"/>
<sequence>MQKKIFIVILLISLAVISYFLLNKTETDSRLSQTAEEQFDEAEINPEVQPDVIQKKSITEELSVSELVENSQPLEDVYVPPVPLTEEEKALQEKFEKLGHFIPIEYYNYGLDTLKSLAENGDAYASFHLGERYYYQLLNDPTHADYDENMDYKAEARKAFDRALYLGNRHAAAVISELNMIEENQEDAYMWHLIAEDLGDSPATEWFKKQEFYETITEEHKLNAQTKYETLKQELKDRWINEGKISLL</sequence>
<organism evidence="1 2">
    <name type="scientific">Aliikangiella maris</name>
    <dbReference type="NCBI Taxonomy" id="3162458"/>
    <lineage>
        <taxon>Bacteria</taxon>
        <taxon>Pseudomonadati</taxon>
        <taxon>Pseudomonadota</taxon>
        <taxon>Gammaproteobacteria</taxon>
        <taxon>Oceanospirillales</taxon>
        <taxon>Pleioneaceae</taxon>
        <taxon>Aliikangiella</taxon>
    </lineage>
</organism>
<gene>
    <name evidence="1" type="ORF">ABVT43_11290</name>
</gene>
<dbReference type="InterPro" id="IPR011990">
    <property type="entry name" value="TPR-like_helical_dom_sf"/>
</dbReference>
<keyword evidence="2" id="KW-1185">Reference proteome</keyword>
<dbReference type="Gene3D" id="1.25.40.10">
    <property type="entry name" value="Tetratricopeptide repeat domain"/>
    <property type="match status" value="1"/>
</dbReference>
<dbReference type="EMBL" id="JBEVCJ010000012">
    <property type="protein sequence ID" value="MET1255711.1"/>
    <property type="molecule type" value="Genomic_DNA"/>
</dbReference>
<evidence type="ECO:0000313" key="1">
    <source>
        <dbReference type="EMBL" id="MET1255711.1"/>
    </source>
</evidence>
<comment type="caution">
    <text evidence="1">The sequence shown here is derived from an EMBL/GenBank/DDBJ whole genome shotgun (WGS) entry which is preliminary data.</text>
</comment>
<protein>
    <submittedName>
        <fullName evidence="1">Uncharacterized protein</fullName>
    </submittedName>
</protein>
<reference evidence="1 2" key="1">
    <citation type="submission" date="2024-06" db="EMBL/GenBank/DDBJ databases">
        <authorList>
            <person name="Li F."/>
        </authorList>
    </citation>
    <scope>NUCLEOTIDE SEQUENCE [LARGE SCALE GENOMIC DNA]</scope>
    <source>
        <strain evidence="1 2">GXAS 311</strain>
    </source>
</reference>
<accession>A0ABV2BUU1</accession>
<dbReference type="SUPFAM" id="SSF81901">
    <property type="entry name" value="HCP-like"/>
    <property type="match status" value="1"/>
</dbReference>
<name>A0ABV2BUU1_9GAMM</name>
<evidence type="ECO:0000313" key="2">
    <source>
        <dbReference type="Proteomes" id="UP001548189"/>
    </source>
</evidence>